<evidence type="ECO:0000256" key="1">
    <source>
        <dbReference type="ARBA" id="ARBA00004245"/>
    </source>
</evidence>
<proteinExistence type="predicted"/>
<comment type="subcellular location">
    <subcellularLocation>
        <location evidence="1">Cytoplasm</location>
        <location evidence="1">Cytoskeleton</location>
    </subcellularLocation>
</comment>
<gene>
    <name evidence="10" type="ORF">AB1Y20_009021</name>
</gene>
<dbReference type="AlphaFoldDB" id="A0AB34K4I3"/>
<dbReference type="GO" id="GO:0008017">
    <property type="term" value="F:microtubule binding"/>
    <property type="evidence" value="ECO:0007669"/>
    <property type="project" value="TreeGrafter"/>
</dbReference>
<protein>
    <recommendedName>
        <fullName evidence="7">Regulator of microtubule dynamics protein 1</fullName>
    </recommendedName>
    <alternativeName>
        <fullName evidence="8">Protein FAM82B</fullName>
    </alternativeName>
</protein>
<keyword evidence="6" id="KW-0206">Cytoskeleton</keyword>
<evidence type="ECO:0000256" key="9">
    <source>
        <dbReference type="SAM" id="MobiDB-lite"/>
    </source>
</evidence>
<dbReference type="Pfam" id="PF21033">
    <property type="entry name" value="RMD1-3"/>
    <property type="match status" value="1"/>
</dbReference>
<keyword evidence="5" id="KW-0802">TPR repeat</keyword>
<dbReference type="InterPro" id="IPR011990">
    <property type="entry name" value="TPR-like_helical_dom_sf"/>
</dbReference>
<evidence type="ECO:0000256" key="3">
    <source>
        <dbReference type="ARBA" id="ARBA00022490"/>
    </source>
</evidence>
<dbReference type="PANTHER" id="PTHR16056">
    <property type="entry name" value="REGULATOR OF MICROTUBULE DYNAMICS PROTEIN"/>
    <property type="match status" value="1"/>
</dbReference>
<dbReference type="Proteomes" id="UP001515480">
    <property type="component" value="Unassembled WGS sequence"/>
</dbReference>
<sequence>MFRGYLSKEPVHRTLFARPRKRFFVLTATSLEWHKAVTDFEGNRKPLGDVSLNGARLEREEEKLVLTTGQGEVLVLAGDALPEWATLIQEQLDALATPAKVSSSAQSLPTKAPSATQLVKNREAATPAAVPPPQPAHCACCSRLFADNDPPRWLRCLAAPLHVKTEDSTPTNEAAVASSPAKATKADQLWKTAEGSRKERDYAATLAYLEAEAGSDPALLWRLARACKDCAQVNPSLPTSEVKALKLKGLEAARRAAELEPSSFKASLWVGIMLGAASDHLGVMDKLKGAYGIRDNFKRATELEPSDAESVHCLGQWCYSIADLGASSWVARNGMASIGLKATFAEAVTHFKAAERLKTPYLVNDHMLGKCYLGLGETSKAEAYFKKVVDAGAQHSPDDEKARQEAIQLRAKMQKA</sequence>
<keyword evidence="3" id="KW-0963">Cytoplasm</keyword>
<dbReference type="PANTHER" id="PTHR16056:SF16">
    <property type="entry name" value="REGULATOR OF MICROTUBULE DYNAMICS PROTEIN 1"/>
    <property type="match status" value="1"/>
</dbReference>
<dbReference type="Gene3D" id="1.25.40.10">
    <property type="entry name" value="Tetratricopeptide repeat domain"/>
    <property type="match status" value="1"/>
</dbReference>
<comment type="caution">
    <text evidence="10">The sequence shown here is derived from an EMBL/GenBank/DDBJ whole genome shotgun (WGS) entry which is preliminary data.</text>
</comment>
<evidence type="ECO:0000256" key="8">
    <source>
        <dbReference type="ARBA" id="ARBA00041958"/>
    </source>
</evidence>
<accession>A0AB34K4I3</accession>
<dbReference type="SUPFAM" id="SSF50729">
    <property type="entry name" value="PH domain-like"/>
    <property type="match status" value="1"/>
</dbReference>
<dbReference type="GO" id="GO:0005737">
    <property type="term" value="C:cytoplasm"/>
    <property type="evidence" value="ECO:0007669"/>
    <property type="project" value="TreeGrafter"/>
</dbReference>
<keyword evidence="11" id="KW-1185">Reference proteome</keyword>
<dbReference type="InterPro" id="IPR049039">
    <property type="entry name" value="RMD1-3_a_helical_rpt"/>
</dbReference>
<feature type="region of interest" description="Disordered" evidence="9">
    <location>
        <begin position="394"/>
        <end position="416"/>
    </location>
</feature>
<evidence type="ECO:0000256" key="5">
    <source>
        <dbReference type="ARBA" id="ARBA00022803"/>
    </source>
</evidence>
<dbReference type="GO" id="GO:0097431">
    <property type="term" value="C:mitotic spindle pole"/>
    <property type="evidence" value="ECO:0007669"/>
    <property type="project" value="TreeGrafter"/>
</dbReference>
<comment type="subunit">
    <text evidence="2">Interacts with microtubules.</text>
</comment>
<evidence type="ECO:0000256" key="7">
    <source>
        <dbReference type="ARBA" id="ARBA00039966"/>
    </source>
</evidence>
<organism evidence="10 11">
    <name type="scientific">Prymnesium parvum</name>
    <name type="common">Toxic golden alga</name>
    <dbReference type="NCBI Taxonomy" id="97485"/>
    <lineage>
        <taxon>Eukaryota</taxon>
        <taxon>Haptista</taxon>
        <taxon>Haptophyta</taxon>
        <taxon>Prymnesiophyceae</taxon>
        <taxon>Prymnesiales</taxon>
        <taxon>Prymnesiaceae</taxon>
        <taxon>Prymnesium</taxon>
    </lineage>
</organism>
<evidence type="ECO:0000256" key="2">
    <source>
        <dbReference type="ARBA" id="ARBA00011375"/>
    </source>
</evidence>
<evidence type="ECO:0000256" key="4">
    <source>
        <dbReference type="ARBA" id="ARBA00022737"/>
    </source>
</evidence>
<evidence type="ECO:0000313" key="11">
    <source>
        <dbReference type="Proteomes" id="UP001515480"/>
    </source>
</evidence>
<evidence type="ECO:0000256" key="6">
    <source>
        <dbReference type="ARBA" id="ARBA00023212"/>
    </source>
</evidence>
<feature type="region of interest" description="Disordered" evidence="9">
    <location>
        <begin position="169"/>
        <end position="194"/>
    </location>
</feature>
<keyword evidence="4" id="KW-0677">Repeat</keyword>
<evidence type="ECO:0000313" key="10">
    <source>
        <dbReference type="EMBL" id="KAL1527635.1"/>
    </source>
</evidence>
<dbReference type="EMBL" id="JBGBPQ010000002">
    <property type="protein sequence ID" value="KAL1527635.1"/>
    <property type="molecule type" value="Genomic_DNA"/>
</dbReference>
<dbReference type="SUPFAM" id="SSF48452">
    <property type="entry name" value="TPR-like"/>
    <property type="match status" value="1"/>
</dbReference>
<reference evidence="10 11" key="1">
    <citation type="journal article" date="2024" name="Science">
        <title>Giant polyketide synthase enzymes in the biosynthesis of giant marine polyether toxins.</title>
        <authorList>
            <person name="Fallon T.R."/>
            <person name="Shende V.V."/>
            <person name="Wierzbicki I.H."/>
            <person name="Pendleton A.L."/>
            <person name="Watervoot N.F."/>
            <person name="Auber R.P."/>
            <person name="Gonzalez D.J."/>
            <person name="Wisecaver J.H."/>
            <person name="Moore B.S."/>
        </authorList>
    </citation>
    <scope>NUCLEOTIDE SEQUENCE [LARGE SCALE GENOMIC DNA]</scope>
    <source>
        <strain evidence="10 11">12B1</strain>
    </source>
</reference>
<name>A0AB34K4I3_PRYPA</name>
<dbReference type="GO" id="GO:0005876">
    <property type="term" value="C:spindle microtubule"/>
    <property type="evidence" value="ECO:0007669"/>
    <property type="project" value="TreeGrafter"/>
</dbReference>